<reference evidence="2 3" key="1">
    <citation type="journal article" date="2019" name="Int. J. Syst. Evol. Microbiol.">
        <title>The Global Catalogue of Microorganisms (GCM) 10K type strain sequencing project: providing services to taxonomists for standard genome sequencing and annotation.</title>
        <authorList>
            <consortium name="The Broad Institute Genomics Platform"/>
            <consortium name="The Broad Institute Genome Sequencing Center for Infectious Disease"/>
            <person name="Wu L."/>
            <person name="Ma J."/>
        </authorList>
    </citation>
    <scope>NUCLEOTIDE SEQUENCE [LARGE SCALE GENOMIC DNA]</scope>
    <source>
        <strain evidence="2 3">JCM 14304</strain>
    </source>
</reference>
<evidence type="ECO:0000313" key="3">
    <source>
        <dbReference type="Proteomes" id="UP001500190"/>
    </source>
</evidence>
<evidence type="ECO:0000313" key="2">
    <source>
        <dbReference type="EMBL" id="GAA1586155.1"/>
    </source>
</evidence>
<proteinExistence type="predicted"/>
<sequence length="134" mass="13952">MVTLTGTNFEAATPWPQTTFSVAVRTAVIVLGQSVLGLPLGVGVLGVGDGVSVGWAAGGDEAFSVPQAAAIPSTATTSVAPIRPRVRCALTTRSFRVGRGNMMVDRSLTRRAGTSRRRVYPVTPPDRSATEAQL</sequence>
<accession>A0ABN2DVX2</accession>
<dbReference type="Proteomes" id="UP001500190">
    <property type="component" value="Unassembled WGS sequence"/>
</dbReference>
<dbReference type="EMBL" id="BAAAND010000006">
    <property type="protein sequence ID" value="GAA1586155.1"/>
    <property type="molecule type" value="Genomic_DNA"/>
</dbReference>
<organism evidence="2 3">
    <name type="scientific">Kribbella karoonensis</name>
    <dbReference type="NCBI Taxonomy" id="324851"/>
    <lineage>
        <taxon>Bacteria</taxon>
        <taxon>Bacillati</taxon>
        <taxon>Actinomycetota</taxon>
        <taxon>Actinomycetes</taxon>
        <taxon>Propionibacteriales</taxon>
        <taxon>Kribbellaceae</taxon>
        <taxon>Kribbella</taxon>
    </lineage>
</organism>
<comment type="caution">
    <text evidence="2">The sequence shown here is derived from an EMBL/GenBank/DDBJ whole genome shotgun (WGS) entry which is preliminary data.</text>
</comment>
<feature type="region of interest" description="Disordered" evidence="1">
    <location>
        <begin position="109"/>
        <end position="134"/>
    </location>
</feature>
<evidence type="ECO:0000256" key="1">
    <source>
        <dbReference type="SAM" id="MobiDB-lite"/>
    </source>
</evidence>
<keyword evidence="3" id="KW-1185">Reference proteome</keyword>
<name>A0ABN2DVX2_9ACTN</name>
<gene>
    <name evidence="2" type="ORF">GCM10009742_34890</name>
</gene>
<protein>
    <submittedName>
        <fullName evidence="2">Uncharacterized protein</fullName>
    </submittedName>
</protein>